<dbReference type="PANTHER" id="PTHR30191:SF0">
    <property type="entry name" value="FORMATE ACETYLTRANSFERASE 1"/>
    <property type="match status" value="1"/>
</dbReference>
<evidence type="ECO:0000256" key="5">
    <source>
        <dbReference type="ARBA" id="ARBA00022679"/>
    </source>
</evidence>
<name>A0ABD3PJ69_9STRA</name>
<evidence type="ECO:0000256" key="7">
    <source>
        <dbReference type="ARBA" id="ARBA00023315"/>
    </source>
</evidence>
<dbReference type="Pfam" id="PF02901">
    <property type="entry name" value="PFL-like"/>
    <property type="match status" value="1"/>
</dbReference>
<evidence type="ECO:0000256" key="3">
    <source>
        <dbReference type="ARBA" id="ARBA00013214"/>
    </source>
</evidence>
<comment type="similarity">
    <text evidence="2">Belongs to the glycyl radical enzyme (GRE) family. PFL subfamily.</text>
</comment>
<keyword evidence="5" id="KW-0808">Transferase</keyword>
<dbReference type="InterPro" id="IPR019777">
    <property type="entry name" value="Form_AcTrfase_GR_CS"/>
</dbReference>
<dbReference type="GO" id="GO:0005737">
    <property type="term" value="C:cytoplasm"/>
    <property type="evidence" value="ECO:0007669"/>
    <property type="project" value="UniProtKB-SubCell"/>
</dbReference>
<dbReference type="SUPFAM" id="SSF51998">
    <property type="entry name" value="PFL-like glycyl radical enzymes"/>
    <property type="match status" value="1"/>
</dbReference>
<keyword evidence="6 9" id="KW-0556">Organic radical</keyword>
<evidence type="ECO:0000259" key="11">
    <source>
        <dbReference type="PROSITE" id="PS51554"/>
    </source>
</evidence>
<evidence type="ECO:0000259" key="12">
    <source>
        <dbReference type="PROSITE" id="PS51918"/>
    </source>
</evidence>
<dbReference type="Proteomes" id="UP001516023">
    <property type="component" value="Unassembled WGS sequence"/>
</dbReference>
<evidence type="ECO:0000256" key="2">
    <source>
        <dbReference type="ARBA" id="ARBA00008375"/>
    </source>
</evidence>
<evidence type="ECO:0000256" key="9">
    <source>
        <dbReference type="PROSITE-ProRule" id="PRU00493"/>
    </source>
</evidence>
<protein>
    <recommendedName>
        <fullName evidence="3">formate C-acetyltransferase</fullName>
        <ecNumber evidence="3">2.3.1.54</ecNumber>
    </recommendedName>
</protein>
<evidence type="ECO:0000313" key="13">
    <source>
        <dbReference type="EMBL" id="KAL3788094.1"/>
    </source>
</evidence>
<dbReference type="AlphaFoldDB" id="A0ABD3PJ69"/>
<feature type="modified residue" description="Glycine radical" evidence="9">
    <location>
        <position position="868"/>
    </location>
</feature>
<accession>A0ABD3PJ69</accession>
<dbReference type="PROSITE" id="PS51918">
    <property type="entry name" value="RADICAL_SAM"/>
    <property type="match status" value="1"/>
</dbReference>
<dbReference type="InterPro" id="IPR004184">
    <property type="entry name" value="PFL_dom"/>
</dbReference>
<comment type="caution">
    <text evidence="13">The sequence shown here is derived from an EMBL/GenBank/DDBJ whole genome shotgun (WGS) entry which is preliminary data.</text>
</comment>
<dbReference type="Gene3D" id="3.20.70.20">
    <property type="match status" value="1"/>
</dbReference>
<dbReference type="SUPFAM" id="SSF102114">
    <property type="entry name" value="Radical SAM enzymes"/>
    <property type="match status" value="1"/>
</dbReference>
<dbReference type="PROSITE" id="PS00850">
    <property type="entry name" value="GLY_RADICAL_1"/>
    <property type="match status" value="1"/>
</dbReference>
<feature type="domain" description="PFL" evidence="11">
    <location>
        <begin position="153"/>
        <end position="763"/>
    </location>
</feature>
<evidence type="ECO:0000256" key="1">
    <source>
        <dbReference type="ARBA" id="ARBA00004496"/>
    </source>
</evidence>
<dbReference type="PROSITE" id="PS51554">
    <property type="entry name" value="PFL"/>
    <property type="match status" value="1"/>
</dbReference>
<comment type="subcellular location">
    <subcellularLocation>
        <location evidence="1">Cytoplasm</location>
    </subcellularLocation>
</comment>
<dbReference type="Pfam" id="PF01228">
    <property type="entry name" value="Gly_radical"/>
    <property type="match status" value="1"/>
</dbReference>
<reference evidence="13 14" key="1">
    <citation type="journal article" date="2020" name="G3 (Bethesda)">
        <title>Improved Reference Genome for Cyclotella cryptica CCMP332, a Model for Cell Wall Morphogenesis, Salinity Adaptation, and Lipid Production in Diatoms (Bacillariophyta).</title>
        <authorList>
            <person name="Roberts W.R."/>
            <person name="Downey K.M."/>
            <person name="Ruck E.C."/>
            <person name="Traller J.C."/>
            <person name="Alverson A.J."/>
        </authorList>
    </citation>
    <scope>NUCLEOTIDE SEQUENCE [LARGE SCALE GENOMIC DNA]</scope>
    <source>
        <strain evidence="13 14">CCMP332</strain>
    </source>
</reference>
<dbReference type="InterPro" id="IPR001150">
    <property type="entry name" value="Gly_radical"/>
</dbReference>
<comment type="catalytic activity">
    <reaction evidence="8">
        <text>formate + acetyl-CoA = pyruvate + CoA</text>
        <dbReference type="Rhea" id="RHEA:11844"/>
        <dbReference type="ChEBI" id="CHEBI:15361"/>
        <dbReference type="ChEBI" id="CHEBI:15740"/>
        <dbReference type="ChEBI" id="CHEBI:57287"/>
        <dbReference type="ChEBI" id="CHEBI:57288"/>
        <dbReference type="EC" id="2.3.1.54"/>
    </reaction>
</comment>
<dbReference type="InterPro" id="IPR050244">
    <property type="entry name" value="Auton_GlycylRad_Cofactor"/>
</dbReference>
<evidence type="ECO:0000256" key="8">
    <source>
        <dbReference type="ARBA" id="ARBA00049029"/>
    </source>
</evidence>
<evidence type="ECO:0000256" key="4">
    <source>
        <dbReference type="ARBA" id="ARBA00022490"/>
    </source>
</evidence>
<dbReference type="EC" id="2.3.1.54" evidence="3"/>
<dbReference type="InterPro" id="IPR007197">
    <property type="entry name" value="rSAM"/>
</dbReference>
<organism evidence="13 14">
    <name type="scientific">Cyclotella cryptica</name>
    <dbReference type="NCBI Taxonomy" id="29204"/>
    <lineage>
        <taxon>Eukaryota</taxon>
        <taxon>Sar</taxon>
        <taxon>Stramenopiles</taxon>
        <taxon>Ochrophyta</taxon>
        <taxon>Bacillariophyta</taxon>
        <taxon>Coscinodiscophyceae</taxon>
        <taxon>Thalassiosirophycidae</taxon>
        <taxon>Stephanodiscales</taxon>
        <taxon>Stephanodiscaceae</taxon>
        <taxon>Cyclotella</taxon>
    </lineage>
</organism>
<keyword evidence="4" id="KW-0963">Cytoplasm</keyword>
<dbReference type="GO" id="GO:0008861">
    <property type="term" value="F:formate C-acetyltransferase activity"/>
    <property type="evidence" value="ECO:0007669"/>
    <property type="project" value="UniProtKB-EC"/>
</dbReference>
<keyword evidence="7" id="KW-0012">Acyltransferase</keyword>
<evidence type="ECO:0000256" key="6">
    <source>
        <dbReference type="ARBA" id="ARBA00022818"/>
    </source>
</evidence>
<dbReference type="PROSITE" id="PS51149">
    <property type="entry name" value="GLY_RADICAL_2"/>
    <property type="match status" value="1"/>
</dbReference>
<keyword evidence="14" id="KW-1185">Reference proteome</keyword>
<evidence type="ECO:0000313" key="14">
    <source>
        <dbReference type="Proteomes" id="UP001516023"/>
    </source>
</evidence>
<dbReference type="EMBL" id="JABMIG020000162">
    <property type="protein sequence ID" value="KAL3788094.1"/>
    <property type="molecule type" value="Genomic_DNA"/>
</dbReference>
<proteinExistence type="inferred from homology"/>
<dbReference type="PANTHER" id="PTHR30191">
    <property type="entry name" value="FORMATE ACETYLTRANSFERASE"/>
    <property type="match status" value="1"/>
</dbReference>
<feature type="domain" description="Glycine radical" evidence="10">
    <location>
        <begin position="770"/>
        <end position="893"/>
    </location>
</feature>
<evidence type="ECO:0000259" key="10">
    <source>
        <dbReference type="PROSITE" id="PS51149"/>
    </source>
</evidence>
<dbReference type="Gene3D" id="3.80.30.10">
    <property type="entry name" value="pyruvate-formate lyase- activating enzyme"/>
    <property type="match status" value="1"/>
</dbReference>
<gene>
    <name evidence="13" type="ORF">HJC23_008156</name>
</gene>
<feature type="domain" description="Radical SAM core" evidence="12">
    <location>
        <begin position="944"/>
        <end position="1181"/>
    </location>
</feature>
<feature type="non-terminal residue" evidence="13">
    <location>
        <position position="1"/>
    </location>
</feature>
<sequence>GWCVTKPNERNIKDKVMLIKNISSKQGRRSTTFSNTNKTTIRTGYASNKYLDSFLMAEPFAFVTHRATMATTKSRSIARDKLPYDIARSQIAPLQYKEAETPVSTETGRLPPVRSSNRLRIYNGRDRKQKQESITTEYNNFQIPVLPTPDAFPGDCDVKSYILSNAKWYDGDASFLRGPTTRTLKALQKFKELLAMEREKGGVLAVDTETPSTITSHGPGYLLSKEEDLIVGLQAEEPLKRTCKPRGGFGVVRKALEAYGYEPGEKLKVYKTDVTTHNDLTFSIYTDKMKLARHAHLLTGLPDGYGRGRIIADYRRIALYGVDELIRLKELDYAAVTGSSLESMRLRSEIHRQIKALNELLIMADSYGVDLRKPAKTFREAAQALWLGHIAALKEQDGAAMSAGRWDAFLDVYAEKDLTSGIATEEDIQEVIDDLVLKMRLVRHVRTPEYNELFSGDPTWITLALGGATDDSHSMVTKTTYRFLHSLRNLGPAPEPNLTVLWSKVHNNNFKEFCANLSIDTSSIQYENDDLMRPIFGPDYAIACCVSAMRVGTDMQFFGARTNLAKLLLMVLNEGRDEIEGTVLSEPLAKACREAGIVADSNGPLDYEKVSKLYFDVAIPWMAELYADTMNCIHYSHDIASYENLQMSLHNSNVNHFMAFGIAGLSVVADSLAAIKYDEVYPVRDERGLTVGFRRIHPEKVLPTFGNDNPKVDDIAVKVTRRFHGELDKQKLYKDAKATLSILTITSNVVYGKSTGSTPDGRLMGEPFAPGANPMHNRDKNGALASLSSVSKLPYSSCMDGISNTFCLTPTALGSYSKDRAKNLVTLLDGYFDKNGHHININVLNRMLLEDAHKHPEKYPDLTIRVSGYAVRFNQLTPEQREEVLKRTMHGSAMASNANLPAHSFACDCFNIDPTTSPDLSLSPSLFSDGDFFTQDILVENTPVIGSVHSLETFTSNDGPGIRTLGSNPETQCIVDPFSCPEVAVSDQEVVGVLKRYEQFLKPNSGGITLSGGEPLLQPNFVSAVFKKAKDMGLTTCIDTSGHGNSKIWNQCLPYTDYVMLCIKGMDLKLASFISGVSESNNQRAREFARYIRDNYKNIQLSIRWVLLKDMTDTDEEIEALASFAKELRPVFTHVELLPYHTLGKEKYAAMNAIYPMEGMEPYDYDDALKVKERLESLGVPATLAEH</sequence>
<dbReference type="InterPro" id="IPR058240">
    <property type="entry name" value="rSAM_sf"/>
</dbReference>